<protein>
    <submittedName>
        <fullName evidence="4">ABC_transporter family protein</fullName>
    </submittedName>
</protein>
<name>A0ABP1I9U8_9EUKA</name>
<dbReference type="EMBL" id="CAXDID020000062">
    <property type="protein sequence ID" value="CAL6010961.1"/>
    <property type="molecule type" value="Genomic_DNA"/>
</dbReference>
<gene>
    <name evidence="4" type="ORF">HINF_LOCUS22339</name>
</gene>
<feature type="domain" description="ABC transporter" evidence="3">
    <location>
        <begin position="14"/>
        <end position="64"/>
    </location>
</feature>
<keyword evidence="2" id="KW-0677">Repeat</keyword>
<dbReference type="SUPFAM" id="SSF52540">
    <property type="entry name" value="P-loop containing nucleoside triphosphate hydrolases"/>
    <property type="match status" value="1"/>
</dbReference>
<evidence type="ECO:0000313" key="4">
    <source>
        <dbReference type="EMBL" id="CAL6010961.1"/>
    </source>
</evidence>
<evidence type="ECO:0000259" key="3">
    <source>
        <dbReference type="Pfam" id="PF00005"/>
    </source>
</evidence>
<dbReference type="InterPro" id="IPR003439">
    <property type="entry name" value="ABC_transporter-like_ATP-bd"/>
</dbReference>
<dbReference type="Gene3D" id="3.40.50.300">
    <property type="entry name" value="P-loop containing nucleotide triphosphate hydrolases"/>
    <property type="match status" value="1"/>
</dbReference>
<keyword evidence="5" id="KW-1185">Reference proteome</keyword>
<dbReference type="PANTHER" id="PTHR19229:SF36">
    <property type="entry name" value="ATP-BINDING CASSETTE SUB-FAMILY A MEMBER 2"/>
    <property type="match status" value="1"/>
</dbReference>
<sequence>MCRIQNIPFYDHHRTIMRILKQMNLDNWKDKKIQQLSGGMQRRVSIAMTMINSQTKLIIMDEPSTGLDPQTKRIIWLMQKISQGVHEKHQQLRARLQKEQRFTECEPISLVQSSQATT</sequence>
<comment type="caution">
    <text evidence="4">The sequence shown here is derived from an EMBL/GenBank/DDBJ whole genome shotgun (WGS) entry which is preliminary data.</text>
</comment>
<organism evidence="4 5">
    <name type="scientific">Hexamita inflata</name>
    <dbReference type="NCBI Taxonomy" id="28002"/>
    <lineage>
        <taxon>Eukaryota</taxon>
        <taxon>Metamonada</taxon>
        <taxon>Diplomonadida</taxon>
        <taxon>Hexamitidae</taxon>
        <taxon>Hexamitinae</taxon>
        <taxon>Hexamita</taxon>
    </lineage>
</organism>
<dbReference type="Proteomes" id="UP001642409">
    <property type="component" value="Unassembled WGS sequence"/>
</dbReference>
<evidence type="ECO:0000256" key="2">
    <source>
        <dbReference type="ARBA" id="ARBA00022737"/>
    </source>
</evidence>
<dbReference type="PANTHER" id="PTHR19229">
    <property type="entry name" value="ATP-BINDING CASSETTE TRANSPORTER SUBFAMILY A ABCA"/>
    <property type="match status" value="1"/>
</dbReference>
<dbReference type="Pfam" id="PF00005">
    <property type="entry name" value="ABC_tran"/>
    <property type="match status" value="1"/>
</dbReference>
<evidence type="ECO:0000256" key="1">
    <source>
        <dbReference type="ARBA" id="ARBA00022448"/>
    </source>
</evidence>
<keyword evidence="1" id="KW-0813">Transport</keyword>
<dbReference type="InterPro" id="IPR027417">
    <property type="entry name" value="P-loop_NTPase"/>
</dbReference>
<proteinExistence type="predicted"/>
<accession>A0ABP1I9U8</accession>
<reference evidence="4 5" key="1">
    <citation type="submission" date="2024-07" db="EMBL/GenBank/DDBJ databases">
        <authorList>
            <person name="Akdeniz Z."/>
        </authorList>
    </citation>
    <scope>NUCLEOTIDE SEQUENCE [LARGE SCALE GENOMIC DNA]</scope>
</reference>
<evidence type="ECO:0000313" key="5">
    <source>
        <dbReference type="Proteomes" id="UP001642409"/>
    </source>
</evidence>
<dbReference type="InterPro" id="IPR026082">
    <property type="entry name" value="ABCA"/>
</dbReference>